<gene>
    <name evidence="2" type="ORF">PCOR1329_LOCUS55321</name>
</gene>
<feature type="compositionally biased region" description="Acidic residues" evidence="1">
    <location>
        <begin position="167"/>
        <end position="176"/>
    </location>
</feature>
<evidence type="ECO:0000313" key="3">
    <source>
        <dbReference type="Proteomes" id="UP001189429"/>
    </source>
</evidence>
<feature type="compositionally biased region" description="Gly residues" evidence="1">
    <location>
        <begin position="177"/>
        <end position="196"/>
    </location>
</feature>
<feature type="compositionally biased region" description="Low complexity" evidence="1">
    <location>
        <begin position="275"/>
        <end position="285"/>
    </location>
</feature>
<evidence type="ECO:0000313" key="2">
    <source>
        <dbReference type="EMBL" id="CAK0868773.1"/>
    </source>
</evidence>
<protein>
    <submittedName>
        <fullName evidence="2">Uncharacterized protein</fullName>
    </submittedName>
</protein>
<evidence type="ECO:0000256" key="1">
    <source>
        <dbReference type="SAM" id="MobiDB-lite"/>
    </source>
</evidence>
<organism evidence="2 3">
    <name type="scientific">Prorocentrum cordatum</name>
    <dbReference type="NCBI Taxonomy" id="2364126"/>
    <lineage>
        <taxon>Eukaryota</taxon>
        <taxon>Sar</taxon>
        <taxon>Alveolata</taxon>
        <taxon>Dinophyceae</taxon>
        <taxon>Prorocentrales</taxon>
        <taxon>Prorocentraceae</taxon>
        <taxon>Prorocentrum</taxon>
    </lineage>
</organism>
<feature type="region of interest" description="Disordered" evidence="1">
    <location>
        <begin position="126"/>
        <end position="285"/>
    </location>
</feature>
<keyword evidence="3" id="KW-1185">Reference proteome</keyword>
<feature type="compositionally biased region" description="Low complexity" evidence="1">
    <location>
        <begin position="215"/>
        <end position="240"/>
    </location>
</feature>
<dbReference type="Proteomes" id="UP001189429">
    <property type="component" value="Unassembled WGS sequence"/>
</dbReference>
<dbReference type="EMBL" id="CAUYUJ010016780">
    <property type="protein sequence ID" value="CAK0868773.1"/>
    <property type="molecule type" value="Genomic_DNA"/>
</dbReference>
<reference evidence="2" key="1">
    <citation type="submission" date="2023-10" db="EMBL/GenBank/DDBJ databases">
        <authorList>
            <person name="Chen Y."/>
            <person name="Shah S."/>
            <person name="Dougan E. K."/>
            <person name="Thang M."/>
            <person name="Chan C."/>
        </authorList>
    </citation>
    <scope>NUCLEOTIDE SEQUENCE [LARGE SCALE GENOMIC DNA]</scope>
</reference>
<feature type="compositionally biased region" description="Acidic residues" evidence="1">
    <location>
        <begin position="139"/>
        <end position="153"/>
    </location>
</feature>
<feature type="compositionally biased region" description="Gly residues" evidence="1">
    <location>
        <begin position="154"/>
        <end position="166"/>
    </location>
</feature>
<accession>A0ABN9V7F6</accession>
<proteinExistence type="predicted"/>
<comment type="caution">
    <text evidence="2">The sequence shown here is derived from an EMBL/GenBank/DDBJ whole genome shotgun (WGS) entry which is preliminary data.</text>
</comment>
<name>A0ABN9V7F6_9DINO</name>
<sequence length="285" mass="29527">MRRAADLNPDGPYLVMSMDVWTEALNFQFVQCALRGWPGTDSLTPGEWTIRVVLKNGEHGDFCEGAEAAHARCSLRTSWGTDPENVVWRSTMREVNTLIQLCRKRYWCEVRKLDIEPQEGREVPQVWLWKTTGERGAGEEESDEEGGEGEAGAEEGGGAEGGGGAEEGGDAEEGDGEGGGGAEEGGGAAEGGGAEEPGGEAAPPPGEEGEPEPDAVPAPVEEFPDEAVPADVAPAPAEPAAGEDTIIPLSITAPETDESDAGGGLWATNPPGPWIDPAAAAPATA</sequence>